<dbReference type="Gene3D" id="2.60.120.620">
    <property type="entry name" value="q2cbj1_9rhob like domain"/>
    <property type="match status" value="1"/>
</dbReference>
<dbReference type="InterPro" id="IPR008775">
    <property type="entry name" value="Phytyl_CoA_dOase-like"/>
</dbReference>
<evidence type="ECO:0000313" key="1">
    <source>
        <dbReference type="EMBL" id="SVE55465.1"/>
    </source>
</evidence>
<accession>A0A383EGP1</accession>
<name>A0A383EGP1_9ZZZZ</name>
<organism evidence="1">
    <name type="scientific">marine metagenome</name>
    <dbReference type="NCBI Taxonomy" id="408172"/>
    <lineage>
        <taxon>unclassified sequences</taxon>
        <taxon>metagenomes</taxon>
        <taxon>ecological metagenomes</taxon>
    </lineage>
</organism>
<gene>
    <name evidence="1" type="ORF">METZ01_LOCUS508319</name>
</gene>
<dbReference type="GO" id="GO:0046872">
    <property type="term" value="F:metal ion binding"/>
    <property type="evidence" value="ECO:0007669"/>
    <property type="project" value="UniProtKB-ARBA"/>
</dbReference>
<evidence type="ECO:0008006" key="2">
    <source>
        <dbReference type="Google" id="ProtNLM"/>
    </source>
</evidence>
<reference evidence="1" key="1">
    <citation type="submission" date="2018-05" db="EMBL/GenBank/DDBJ databases">
        <authorList>
            <person name="Lanie J.A."/>
            <person name="Ng W.-L."/>
            <person name="Kazmierczak K.M."/>
            <person name="Andrzejewski T.M."/>
            <person name="Davidsen T.M."/>
            <person name="Wayne K.J."/>
            <person name="Tettelin H."/>
            <person name="Glass J.I."/>
            <person name="Rusch D."/>
            <person name="Podicherti R."/>
            <person name="Tsui H.-C.T."/>
            <person name="Winkler M.E."/>
        </authorList>
    </citation>
    <scope>NUCLEOTIDE SEQUENCE</scope>
</reference>
<dbReference type="EMBL" id="UINC01225409">
    <property type="protein sequence ID" value="SVE55465.1"/>
    <property type="molecule type" value="Genomic_DNA"/>
</dbReference>
<proteinExistence type="predicted"/>
<dbReference type="Pfam" id="PF05721">
    <property type="entry name" value="PhyH"/>
    <property type="match status" value="1"/>
</dbReference>
<dbReference type="PANTHER" id="PTHR20883">
    <property type="entry name" value="PHYTANOYL-COA DIOXYGENASE DOMAIN CONTAINING 1"/>
    <property type="match status" value="1"/>
</dbReference>
<dbReference type="GO" id="GO:0016491">
    <property type="term" value="F:oxidoreductase activity"/>
    <property type="evidence" value="ECO:0007669"/>
    <property type="project" value="UniProtKB-ARBA"/>
</dbReference>
<dbReference type="PANTHER" id="PTHR20883:SF48">
    <property type="entry name" value="ECTOINE DIOXYGENASE"/>
    <property type="match status" value="1"/>
</dbReference>
<dbReference type="SUPFAM" id="SSF51197">
    <property type="entry name" value="Clavaminate synthase-like"/>
    <property type="match status" value="1"/>
</dbReference>
<sequence length="157" mass="18191">QDWMRWEDPLSCTPWPQTIFLSYYLEDTTIESGCLKIIPGTHLKRIPLHDQLVTAHEQGARFIEEDHPIMFSDHPDQLDLLTKAGSLVLGDARVLHAARKNQTAKRRNLLLLWHNRPETIPDYWDREIPQVIAERNSEAAYSGSRIPGQYLQPEIIN</sequence>
<dbReference type="AlphaFoldDB" id="A0A383EGP1"/>
<feature type="non-terminal residue" evidence="1">
    <location>
        <position position="1"/>
    </location>
</feature>
<protein>
    <recommendedName>
        <fullName evidence="2">Phytanoyl-CoA dioxygenase</fullName>
    </recommendedName>
</protein>